<dbReference type="KEGG" id="soe:110788923"/>
<gene>
    <name evidence="6" type="primary">LOC110788923</name>
</gene>
<organism evidence="5 6">
    <name type="scientific">Spinacia oleracea</name>
    <name type="common">Spinach</name>
    <dbReference type="NCBI Taxonomy" id="3562"/>
    <lineage>
        <taxon>Eukaryota</taxon>
        <taxon>Viridiplantae</taxon>
        <taxon>Streptophyta</taxon>
        <taxon>Embryophyta</taxon>
        <taxon>Tracheophyta</taxon>
        <taxon>Spermatophyta</taxon>
        <taxon>Magnoliopsida</taxon>
        <taxon>eudicotyledons</taxon>
        <taxon>Gunneridae</taxon>
        <taxon>Pentapetalae</taxon>
        <taxon>Caryophyllales</taxon>
        <taxon>Chenopodiaceae</taxon>
        <taxon>Chenopodioideae</taxon>
        <taxon>Anserineae</taxon>
        <taxon>Spinacia</taxon>
    </lineage>
</organism>
<dbReference type="GO" id="GO:0051923">
    <property type="term" value="P:sulfation"/>
    <property type="evidence" value="ECO:0000318"/>
    <property type="project" value="GO_Central"/>
</dbReference>
<dbReference type="GeneID" id="110788923"/>
<dbReference type="SUPFAM" id="SSF52540">
    <property type="entry name" value="P-loop containing nucleoside triphosphate hydrolases"/>
    <property type="match status" value="1"/>
</dbReference>
<dbReference type="EC" id="2.8.2.-" evidence="3"/>
<dbReference type="Pfam" id="PF00685">
    <property type="entry name" value="Sulfotransfer_1"/>
    <property type="match status" value="1"/>
</dbReference>
<comment type="similarity">
    <text evidence="1 3">Belongs to the sulfotransferase 1 family.</text>
</comment>
<dbReference type="InterPro" id="IPR000863">
    <property type="entry name" value="Sulfotransferase_dom"/>
</dbReference>
<dbReference type="Gene3D" id="3.40.50.300">
    <property type="entry name" value="P-loop containing nucleotide triphosphate hydrolases"/>
    <property type="match status" value="1"/>
</dbReference>
<reference evidence="6" key="2">
    <citation type="submission" date="2025-08" db="UniProtKB">
        <authorList>
            <consortium name="RefSeq"/>
        </authorList>
    </citation>
    <scope>IDENTIFICATION</scope>
    <source>
        <tissue evidence="6">Leaf</tissue>
    </source>
</reference>
<dbReference type="PANTHER" id="PTHR11783">
    <property type="entry name" value="SULFOTRANSFERASE SULT"/>
    <property type="match status" value="1"/>
</dbReference>
<evidence type="ECO:0000256" key="1">
    <source>
        <dbReference type="ARBA" id="ARBA00005771"/>
    </source>
</evidence>
<protein>
    <recommendedName>
        <fullName evidence="3">Sulfotransferase</fullName>
        <ecNumber evidence="3">2.8.2.-</ecNumber>
    </recommendedName>
</protein>
<evidence type="ECO:0000313" key="6">
    <source>
        <dbReference type="RefSeq" id="XP_021849245.2"/>
    </source>
</evidence>
<keyword evidence="2 3" id="KW-0808">Transferase</keyword>
<evidence type="ECO:0000256" key="3">
    <source>
        <dbReference type="RuleBase" id="RU361155"/>
    </source>
</evidence>
<evidence type="ECO:0000256" key="2">
    <source>
        <dbReference type="ARBA" id="ARBA00022679"/>
    </source>
</evidence>
<dbReference type="AlphaFoldDB" id="A0A9R0IIG7"/>
<feature type="domain" description="Sulfotransferase" evidence="4">
    <location>
        <begin position="67"/>
        <end position="324"/>
    </location>
</feature>
<sequence length="344" mass="40507">MSENQMKKEIQQVSEEEVEQLMQSLPKVTIMNNKLELVNYQGFWHPSLANYLKSTLLFQRHFRARNTDLIIASFPKTGTTWLKSLLFSVVNRFNYPNKDQTPLLKHHPHELVYRLEVDVYGNAFEYPQPQHLDDLPSPRLLHTHLPYTSLPESIMTSRCRVLYIGRNPLDTVVSLYYFSVKMMKNMEGEDFRHPSMEEFFEDFYTGRVPHGPFFEHMVGYWNQSLERPDKVLFFKYEDLNDNQVFYVKKLAEFVGMPFSTKEESQGVIDDIVEMCSINNMKELEVNKSGVINKYFEKESYFRKGEVGDWTHHLSPSMVERMNTLSLMLEKLEGTSLSFKMLSSQ</sequence>
<dbReference type="GO" id="GO:0005737">
    <property type="term" value="C:cytoplasm"/>
    <property type="evidence" value="ECO:0000318"/>
    <property type="project" value="GO_Central"/>
</dbReference>
<evidence type="ECO:0000313" key="5">
    <source>
        <dbReference type="Proteomes" id="UP000813463"/>
    </source>
</evidence>
<evidence type="ECO:0000259" key="4">
    <source>
        <dbReference type="Pfam" id="PF00685"/>
    </source>
</evidence>
<name>A0A9R0IIG7_SPIOL</name>
<dbReference type="Proteomes" id="UP000813463">
    <property type="component" value="Chromosome 3"/>
</dbReference>
<dbReference type="InterPro" id="IPR027417">
    <property type="entry name" value="P-loop_NTPase"/>
</dbReference>
<keyword evidence="5" id="KW-1185">Reference proteome</keyword>
<dbReference type="GO" id="GO:0008146">
    <property type="term" value="F:sulfotransferase activity"/>
    <property type="evidence" value="ECO:0000318"/>
    <property type="project" value="GO_Central"/>
</dbReference>
<dbReference type="RefSeq" id="XP_021849245.2">
    <property type="nucleotide sequence ID" value="XM_021993553.2"/>
</dbReference>
<reference evidence="5" key="1">
    <citation type="journal article" date="2021" name="Nat. Commun.">
        <title>Genomic analyses provide insights into spinach domestication and the genetic basis of agronomic traits.</title>
        <authorList>
            <person name="Cai X."/>
            <person name="Sun X."/>
            <person name="Xu C."/>
            <person name="Sun H."/>
            <person name="Wang X."/>
            <person name="Ge C."/>
            <person name="Zhang Z."/>
            <person name="Wang Q."/>
            <person name="Fei Z."/>
            <person name="Jiao C."/>
            <person name="Wang Q."/>
        </authorList>
    </citation>
    <scope>NUCLEOTIDE SEQUENCE [LARGE SCALE GENOMIC DNA]</scope>
    <source>
        <strain evidence="5">cv. Varoflay</strain>
    </source>
</reference>
<proteinExistence type="inferred from homology"/>
<accession>A0A9R0IIG7</accession>